<accession>A0A7J3I8K3</accession>
<gene>
    <name evidence="1" type="ORF">ENT87_05285</name>
    <name evidence="2" type="ORF">ENU30_05520</name>
</gene>
<dbReference type="EMBL" id="DTBZ01000101">
    <property type="protein sequence ID" value="HGQ18414.1"/>
    <property type="molecule type" value="Genomic_DNA"/>
</dbReference>
<dbReference type="AlphaFoldDB" id="A0A7J3I8K3"/>
<evidence type="ECO:0008006" key="3">
    <source>
        <dbReference type="Google" id="ProtNLM"/>
    </source>
</evidence>
<proteinExistence type="predicted"/>
<name>A0A7J3I8K3_9CREN</name>
<protein>
    <recommendedName>
        <fullName evidence="3">ABC transporter permease</fullName>
    </recommendedName>
</protein>
<dbReference type="EMBL" id="DTAI01000150">
    <property type="protein sequence ID" value="HGN36941.1"/>
    <property type="molecule type" value="Genomic_DNA"/>
</dbReference>
<reference evidence="1" key="1">
    <citation type="journal article" date="2020" name="mSystems">
        <title>Genome- and Community-Level Interaction Insights into Carbon Utilization and Element Cycling Functions of Hydrothermarchaeota in Hydrothermal Sediment.</title>
        <authorList>
            <person name="Zhou Z."/>
            <person name="Liu Y."/>
            <person name="Xu W."/>
            <person name="Pan J."/>
            <person name="Luo Z.H."/>
            <person name="Li M."/>
        </authorList>
    </citation>
    <scope>NUCLEOTIDE SEQUENCE [LARGE SCALE GENOMIC DNA]</scope>
    <source>
        <strain evidence="1">SpSt-618</strain>
        <strain evidence="2">SpSt-657</strain>
    </source>
</reference>
<evidence type="ECO:0000313" key="2">
    <source>
        <dbReference type="EMBL" id="HGQ18414.1"/>
    </source>
</evidence>
<comment type="caution">
    <text evidence="1">The sequence shown here is derived from an EMBL/GenBank/DDBJ whole genome shotgun (WGS) entry which is preliminary data.</text>
</comment>
<evidence type="ECO:0000313" key="1">
    <source>
        <dbReference type="EMBL" id="HGN36941.1"/>
    </source>
</evidence>
<organism evidence="1">
    <name type="scientific">Ignisphaera aggregans</name>
    <dbReference type="NCBI Taxonomy" id="334771"/>
    <lineage>
        <taxon>Archaea</taxon>
        <taxon>Thermoproteota</taxon>
        <taxon>Thermoprotei</taxon>
        <taxon>Desulfurococcales</taxon>
        <taxon>Desulfurococcaceae</taxon>
        <taxon>Ignisphaera</taxon>
    </lineage>
</organism>
<sequence length="75" mass="8433">MKLRVALAIASAALLGLLLAAIDWNAQYRYDEVDLSRRLLPPSPQHIPGTDTLGRDILTRLLYGLSSRWQSHLHL</sequence>